<feature type="region of interest" description="Disordered" evidence="2">
    <location>
        <begin position="1"/>
        <end position="104"/>
    </location>
</feature>
<organism evidence="3">
    <name type="scientific">Nothobranchius kuhntae</name>
    <name type="common">Beira killifish</name>
    <dbReference type="NCBI Taxonomy" id="321403"/>
    <lineage>
        <taxon>Eukaryota</taxon>
        <taxon>Metazoa</taxon>
        <taxon>Chordata</taxon>
        <taxon>Craniata</taxon>
        <taxon>Vertebrata</taxon>
        <taxon>Euteleostomi</taxon>
        <taxon>Actinopterygii</taxon>
        <taxon>Neopterygii</taxon>
        <taxon>Teleostei</taxon>
        <taxon>Neoteleostei</taxon>
        <taxon>Acanthomorphata</taxon>
        <taxon>Ovalentaria</taxon>
        <taxon>Atherinomorphae</taxon>
        <taxon>Cyprinodontiformes</taxon>
        <taxon>Nothobranchiidae</taxon>
        <taxon>Nothobranchius</taxon>
    </lineage>
</organism>
<dbReference type="PANTHER" id="PTHR21510">
    <property type="entry name" value="AKNA DOMAIN-CONTAINING PROTEIN"/>
    <property type="match status" value="1"/>
</dbReference>
<feature type="coiled-coil region" evidence="1">
    <location>
        <begin position="356"/>
        <end position="390"/>
    </location>
</feature>
<feature type="region of interest" description="Disordered" evidence="2">
    <location>
        <begin position="551"/>
        <end position="592"/>
    </location>
</feature>
<dbReference type="GO" id="GO:0060234">
    <property type="term" value="P:neuroblast delamination"/>
    <property type="evidence" value="ECO:0007669"/>
    <property type="project" value="TreeGrafter"/>
</dbReference>
<proteinExistence type="predicted"/>
<feature type="compositionally biased region" description="Basic and acidic residues" evidence="2">
    <location>
        <begin position="213"/>
        <end position="231"/>
    </location>
</feature>
<dbReference type="GO" id="GO:0001837">
    <property type="term" value="P:epithelial to mesenchymal transition"/>
    <property type="evidence" value="ECO:0007669"/>
    <property type="project" value="TreeGrafter"/>
</dbReference>
<dbReference type="GO" id="GO:0005813">
    <property type="term" value="C:centrosome"/>
    <property type="evidence" value="ECO:0007669"/>
    <property type="project" value="TreeGrafter"/>
</dbReference>
<feature type="compositionally biased region" description="Low complexity" evidence="2">
    <location>
        <begin position="696"/>
        <end position="708"/>
    </location>
</feature>
<reference evidence="3" key="2">
    <citation type="submission" date="2016-06" db="EMBL/GenBank/DDBJ databases">
        <title>The genome of a short-lived fish provides insights into sex chromosome evolution and the genetic control of aging.</title>
        <authorList>
            <person name="Reichwald K."/>
            <person name="Felder M."/>
            <person name="Petzold A."/>
            <person name="Koch P."/>
            <person name="Groth M."/>
            <person name="Platzer M."/>
        </authorList>
    </citation>
    <scope>NUCLEOTIDE SEQUENCE</scope>
    <source>
        <tissue evidence="3">Brain</tissue>
    </source>
</reference>
<evidence type="ECO:0000256" key="2">
    <source>
        <dbReference type="SAM" id="MobiDB-lite"/>
    </source>
</evidence>
<dbReference type="EMBL" id="HAED01003954">
    <property type="protein sequence ID" value="SBQ89976.1"/>
    <property type="molecule type" value="Transcribed_RNA"/>
</dbReference>
<feature type="coiled-coil region" evidence="1">
    <location>
        <begin position="484"/>
        <end position="511"/>
    </location>
</feature>
<gene>
    <name evidence="3" type="primary">AKNA</name>
</gene>
<feature type="compositionally biased region" description="Basic and acidic residues" evidence="2">
    <location>
        <begin position="258"/>
        <end position="270"/>
    </location>
</feature>
<dbReference type="PANTHER" id="PTHR21510:SF15">
    <property type="entry name" value="MICROTUBULE ORGANIZATION PROTEIN AKNA"/>
    <property type="match status" value="1"/>
</dbReference>
<dbReference type="GO" id="GO:0021849">
    <property type="term" value="P:neuroblast division in subventricular zone"/>
    <property type="evidence" value="ECO:0007669"/>
    <property type="project" value="TreeGrafter"/>
</dbReference>
<feature type="region of interest" description="Disordered" evidence="2">
    <location>
        <begin position="208"/>
        <end position="311"/>
    </location>
</feature>
<name>A0A1A8HX07_NOTKU</name>
<feature type="compositionally biased region" description="Polar residues" evidence="2">
    <location>
        <begin position="771"/>
        <end position="799"/>
    </location>
</feature>
<feature type="compositionally biased region" description="Basic and acidic residues" evidence="2">
    <location>
        <begin position="655"/>
        <end position="667"/>
    </location>
</feature>
<sequence>MDENGVIGLSEALEEVELEETRKPPEPASPEEASRSVKETPAEELREHRFHPQSSGRDQRAPLSPWFKTLMEDEMLRQKADKQRTRNHPDVEEGERGATAGLTRRVDVLDVGPDEISAHPGLGFQPAPHITASFLPHLFHLTAEELAAAPDIEAETLPDVSESPPESRCSPSSMKSSPRCPESSLWAFPQPAASSTELFSSNLYSVFSSNPEPSEKHDKPHPSPEKAETSRTRFLTRVKTHPSESKQQKKSSKIPRRVTKDAAEVDEFRSLSHQTPDFSKVEPRVHFPKSGYKPPKSKQSPTGTSLPPEPPMAFKSPADIVKEVLLKTLDGYSSSGSSSTPTNAAKFTVPPDFRCRHQASTLLQQLQEDYNKLLTKYAEAENTIDRLRLEARVNLNSDPPKAKLSVSSGLNLKASEFLMLDFSQAQRAELSSDACSAQLEKSDACPSNPPLGRQPATALLGQTETLLQQLQSFEDLLKSENLSVLQKKERLAQLCENLASLERRYLLIRDEHKLLLQGGAETCSFDPQRELEGLIFQCGLHLEELKEQICDRSPSSEEEKTLTHAQSSPEPLLAGPGDAAGVEMGDEEEEDVLRAPYQRPQICKRTCLHPDSTPAVDHNQISEERPRQPPPCSALNTRSEEEEQKGHRAGNGEGLARRVESDQDPRVGSRRHGCSRSSPSSGTPALPVRSRRRLVMSRSPSSSLSSLPDTAPEKRSFKAPTGTRRVLSQDGVISPETDSGFVGSDSSRLAPAVAPIVLHQGKPQQDVYLEPSTSTPGVSRCTQTSAESHSRKTQTGQHSSDQRDLCPQCVVNVRAERGDRSSAVRCWRCGGLKPQKCSETDRHTQRPSSHHNVQPAPSPDRTTDRRLSAAASAPILHLLPVGPPQLLLCSAALHSSPDNVAHVTSRVRRPREEEEEGEERGRLSDQSRQSSSAHETHLQTHGSLSGFRPAAPPAAGSGPLVLEPEPEQHQLK</sequence>
<feature type="region of interest" description="Disordered" evidence="2">
    <location>
        <begin position="764"/>
        <end position="804"/>
    </location>
</feature>
<evidence type="ECO:0000313" key="3">
    <source>
        <dbReference type="EMBL" id="SBQ89976.1"/>
    </source>
</evidence>
<feature type="compositionally biased region" description="Basic and acidic residues" evidence="2">
    <location>
        <begin position="70"/>
        <end position="96"/>
    </location>
</feature>
<feature type="compositionally biased region" description="Basic residues" evidence="2">
    <location>
        <begin position="248"/>
        <end position="257"/>
    </location>
</feature>
<feature type="compositionally biased region" description="Polar residues" evidence="2">
    <location>
        <begin position="926"/>
        <end position="943"/>
    </location>
</feature>
<accession>A0A1A8HX07</accession>
<dbReference type="InterPro" id="IPR052655">
    <property type="entry name" value="AKNA_Centrosome-Trans_reg"/>
</dbReference>
<feature type="compositionally biased region" description="Basic and acidic residues" evidence="2">
    <location>
        <begin position="32"/>
        <end position="47"/>
    </location>
</feature>
<feature type="compositionally biased region" description="Low complexity" evidence="2">
    <location>
        <begin position="161"/>
        <end position="181"/>
    </location>
</feature>
<evidence type="ECO:0000256" key="1">
    <source>
        <dbReference type="SAM" id="Coils"/>
    </source>
</evidence>
<dbReference type="AlphaFoldDB" id="A0A1A8HX07"/>
<feature type="region of interest" description="Disordered" evidence="2">
    <location>
        <begin position="835"/>
        <end position="867"/>
    </location>
</feature>
<keyword evidence="1" id="KW-0175">Coiled coil</keyword>
<protein>
    <submittedName>
        <fullName evidence="3">AT-hook transcription factor</fullName>
    </submittedName>
</protein>
<feature type="region of interest" description="Disordered" evidence="2">
    <location>
        <begin position="155"/>
        <end position="187"/>
    </location>
</feature>
<feature type="compositionally biased region" description="Basic and acidic residues" evidence="2">
    <location>
        <begin position="551"/>
        <end position="562"/>
    </location>
</feature>
<reference evidence="3" key="1">
    <citation type="submission" date="2016-05" db="EMBL/GenBank/DDBJ databases">
        <authorList>
            <person name="Lavstsen T."/>
            <person name="Jespersen J.S."/>
        </authorList>
    </citation>
    <scope>NUCLEOTIDE SEQUENCE</scope>
    <source>
        <tissue evidence="3">Brain</tissue>
    </source>
</reference>
<feature type="region of interest" description="Disordered" evidence="2">
    <location>
        <begin position="605"/>
        <end position="746"/>
    </location>
</feature>
<feature type="region of interest" description="Disordered" evidence="2">
    <location>
        <begin position="899"/>
        <end position="972"/>
    </location>
</feature>